<feature type="domain" description="Peptidase S9 prolyl oligopeptidase catalytic" evidence="5">
    <location>
        <begin position="435"/>
        <end position="638"/>
    </location>
</feature>
<name>A0A517Y052_9BACT</name>
<dbReference type="SUPFAM" id="SSF53474">
    <property type="entry name" value="alpha/beta-Hydrolases"/>
    <property type="match status" value="1"/>
</dbReference>
<dbReference type="OrthoDB" id="108903at2"/>
<dbReference type="KEGG" id="uli:ETAA1_51310"/>
<dbReference type="GO" id="GO:0004252">
    <property type="term" value="F:serine-type endopeptidase activity"/>
    <property type="evidence" value="ECO:0007669"/>
    <property type="project" value="UniProtKB-EC"/>
</dbReference>
<dbReference type="InterPro" id="IPR029058">
    <property type="entry name" value="AB_hydrolase_fold"/>
</dbReference>
<evidence type="ECO:0000256" key="4">
    <source>
        <dbReference type="SAM" id="SignalP"/>
    </source>
</evidence>
<dbReference type="InterPro" id="IPR001375">
    <property type="entry name" value="Peptidase_S9_cat"/>
</dbReference>
<evidence type="ECO:0000259" key="6">
    <source>
        <dbReference type="Pfam" id="PF02897"/>
    </source>
</evidence>
<protein>
    <submittedName>
        <fullName evidence="7">Prolyl endopeptidase</fullName>
        <ecNumber evidence="7">3.4.21.26</ecNumber>
    </submittedName>
</protein>
<dbReference type="PANTHER" id="PTHR42776:SF27">
    <property type="entry name" value="DIPEPTIDYL PEPTIDASE FAMILY MEMBER 6"/>
    <property type="match status" value="1"/>
</dbReference>
<gene>
    <name evidence="7" type="ORF">ETAA1_51310</name>
</gene>
<dbReference type="PRINTS" id="PR00862">
    <property type="entry name" value="PROLIGOPTASE"/>
</dbReference>
<dbReference type="PANTHER" id="PTHR42776">
    <property type="entry name" value="SERINE PEPTIDASE S9 FAMILY MEMBER"/>
    <property type="match status" value="1"/>
</dbReference>
<keyword evidence="4" id="KW-0732">Signal</keyword>
<organism evidence="7 8">
    <name type="scientific">Urbifossiella limnaea</name>
    <dbReference type="NCBI Taxonomy" id="2528023"/>
    <lineage>
        <taxon>Bacteria</taxon>
        <taxon>Pseudomonadati</taxon>
        <taxon>Planctomycetota</taxon>
        <taxon>Planctomycetia</taxon>
        <taxon>Gemmatales</taxon>
        <taxon>Gemmataceae</taxon>
        <taxon>Urbifossiella</taxon>
    </lineage>
</organism>
<proteinExistence type="predicted"/>
<keyword evidence="1" id="KW-0645">Protease</keyword>
<keyword evidence="8" id="KW-1185">Reference proteome</keyword>
<dbReference type="Proteomes" id="UP000319576">
    <property type="component" value="Chromosome"/>
</dbReference>
<dbReference type="Pfam" id="PF02897">
    <property type="entry name" value="Peptidase_S9_N"/>
    <property type="match status" value="1"/>
</dbReference>
<dbReference type="InterPro" id="IPR002470">
    <property type="entry name" value="Peptidase_S9A"/>
</dbReference>
<reference evidence="7 8" key="1">
    <citation type="submission" date="2019-02" db="EMBL/GenBank/DDBJ databases">
        <title>Deep-cultivation of Planctomycetes and their phenomic and genomic characterization uncovers novel biology.</title>
        <authorList>
            <person name="Wiegand S."/>
            <person name="Jogler M."/>
            <person name="Boedeker C."/>
            <person name="Pinto D."/>
            <person name="Vollmers J."/>
            <person name="Rivas-Marin E."/>
            <person name="Kohn T."/>
            <person name="Peeters S.H."/>
            <person name="Heuer A."/>
            <person name="Rast P."/>
            <person name="Oberbeckmann S."/>
            <person name="Bunk B."/>
            <person name="Jeske O."/>
            <person name="Meyerdierks A."/>
            <person name="Storesund J.E."/>
            <person name="Kallscheuer N."/>
            <person name="Luecker S."/>
            <person name="Lage O.M."/>
            <person name="Pohl T."/>
            <person name="Merkel B.J."/>
            <person name="Hornburger P."/>
            <person name="Mueller R.-W."/>
            <person name="Bruemmer F."/>
            <person name="Labrenz M."/>
            <person name="Spormann A.M."/>
            <person name="Op den Camp H."/>
            <person name="Overmann J."/>
            <person name="Amann R."/>
            <person name="Jetten M.S.M."/>
            <person name="Mascher T."/>
            <person name="Medema M.H."/>
            <person name="Devos D.P."/>
            <person name="Kaster A.-K."/>
            <person name="Ovreas L."/>
            <person name="Rohde M."/>
            <person name="Galperin M.Y."/>
            <person name="Jogler C."/>
        </authorList>
    </citation>
    <scope>NUCLEOTIDE SEQUENCE [LARGE SCALE GENOMIC DNA]</scope>
    <source>
        <strain evidence="7 8">ETA_A1</strain>
    </source>
</reference>
<feature type="signal peptide" evidence="4">
    <location>
        <begin position="1"/>
        <end position="19"/>
    </location>
</feature>
<dbReference type="EC" id="3.4.21.26" evidence="7"/>
<accession>A0A517Y052</accession>
<evidence type="ECO:0000256" key="1">
    <source>
        <dbReference type="ARBA" id="ARBA00022670"/>
    </source>
</evidence>
<dbReference type="GO" id="GO:0006508">
    <property type="term" value="P:proteolysis"/>
    <property type="evidence" value="ECO:0007669"/>
    <property type="project" value="UniProtKB-KW"/>
</dbReference>
<keyword evidence="2 7" id="KW-0378">Hydrolase</keyword>
<dbReference type="AlphaFoldDB" id="A0A517Y052"/>
<dbReference type="Gene3D" id="2.120.10.30">
    <property type="entry name" value="TolB, C-terminal domain"/>
    <property type="match status" value="2"/>
</dbReference>
<dbReference type="Gene3D" id="3.40.50.1820">
    <property type="entry name" value="alpha/beta hydrolase"/>
    <property type="match status" value="1"/>
</dbReference>
<dbReference type="InterPro" id="IPR011042">
    <property type="entry name" value="6-blade_b-propeller_TolB-like"/>
</dbReference>
<dbReference type="InterPro" id="IPR023302">
    <property type="entry name" value="Pept_S9A_N"/>
</dbReference>
<feature type="chain" id="PRO_5021823944" evidence="4">
    <location>
        <begin position="20"/>
        <end position="644"/>
    </location>
</feature>
<evidence type="ECO:0000313" key="7">
    <source>
        <dbReference type="EMBL" id="QDU23139.1"/>
    </source>
</evidence>
<evidence type="ECO:0000256" key="2">
    <source>
        <dbReference type="ARBA" id="ARBA00022801"/>
    </source>
</evidence>
<sequence length="644" mass="70932" precursor="true">MRRVLLPLPLLVLALPAPAQVLAPGDNLIVDGIPPIPAALAEQVKRYTESRSATLLDWHPTRREMLVSTRFGQTAQVHRVKMPGGARTQLTFFPEKVSGARFRPAGGESFVFGRDVGGNERYQSFRFDPETGSATLLTDGKARNSLGVWSRSGTKLAYTSTRRNGTDADLYVVDPTDPKSDAKVAELGVGWAVLDWAPGDATILASEYMSINQSYLWLVDVKTGAKKELVPIVPEKVAYSGGQYSPDGKYIWTTTDRGSEFKRLTRIDVATHAVSQFTADVNWDVEEFELSPDGKTVAFVVNEAGVGTLRLIEAEWGKTHARPEITGSVSGLKFHPKTGELAFSVASAKVPTDVFSFDPTTGKTERWTESETGGLNAASFAEPQLVKWKSFDDREISGFLYPPAKKFTGKRPVIINIHGGPEGQARPGFLGAGNYYTNELGVAVLFPNVRGSEGFGKTFLTLDNGVKREDSYKDIAALLDWIKGRPDLDADRVMVTGGSYGGHMTLAIATYYPDRIRCAVDVVGMSNLRTFLENTEPYRRDLRRAEYGDERDPKTREFMERTAPLTNVAKVSKPLFIVQGQNDPRVPASEAEQMVKALKARGTPVWYLNAKDEGHGFAKQKNREFQTAATALFVQRYLLDESAK</sequence>
<evidence type="ECO:0000313" key="8">
    <source>
        <dbReference type="Proteomes" id="UP000319576"/>
    </source>
</evidence>
<evidence type="ECO:0000259" key="5">
    <source>
        <dbReference type="Pfam" id="PF00326"/>
    </source>
</evidence>
<dbReference type="Pfam" id="PF00326">
    <property type="entry name" value="Peptidase_S9"/>
    <property type="match status" value="1"/>
</dbReference>
<dbReference type="EMBL" id="CP036273">
    <property type="protein sequence ID" value="QDU23139.1"/>
    <property type="molecule type" value="Genomic_DNA"/>
</dbReference>
<feature type="domain" description="Peptidase S9A N-terminal" evidence="6">
    <location>
        <begin position="112"/>
        <end position="369"/>
    </location>
</feature>
<keyword evidence="3" id="KW-0720">Serine protease</keyword>
<dbReference type="SUPFAM" id="SSF82171">
    <property type="entry name" value="DPP6 N-terminal domain-like"/>
    <property type="match status" value="1"/>
</dbReference>
<dbReference type="RefSeq" id="WP_145243239.1">
    <property type="nucleotide sequence ID" value="NZ_CP036273.1"/>
</dbReference>
<evidence type="ECO:0000256" key="3">
    <source>
        <dbReference type="ARBA" id="ARBA00022825"/>
    </source>
</evidence>